<dbReference type="InterPro" id="IPR008969">
    <property type="entry name" value="CarboxyPept-like_regulatory"/>
</dbReference>
<dbReference type="RefSeq" id="WP_344674316.1">
    <property type="nucleotide sequence ID" value="NZ_BAAAZI010000007.1"/>
</dbReference>
<keyword evidence="3" id="KW-1185">Reference proteome</keyword>
<reference evidence="3" key="1">
    <citation type="journal article" date="2019" name="Int. J. Syst. Evol. Microbiol.">
        <title>The Global Catalogue of Microorganisms (GCM) 10K type strain sequencing project: providing services to taxonomists for standard genome sequencing and annotation.</title>
        <authorList>
            <consortium name="The Broad Institute Genomics Platform"/>
            <consortium name="The Broad Institute Genome Sequencing Center for Infectious Disease"/>
            <person name="Wu L."/>
            <person name="Ma J."/>
        </authorList>
    </citation>
    <scope>NUCLEOTIDE SEQUENCE [LARGE SCALE GENOMIC DNA]</scope>
    <source>
        <strain evidence="3">JCM 16704</strain>
    </source>
</reference>
<protein>
    <recommendedName>
        <fullName evidence="4">Carboxypeptidase-like protein</fullName>
    </recommendedName>
</protein>
<gene>
    <name evidence="2" type="ORF">GCM10022216_17470</name>
</gene>
<name>A0ABP7YPN1_9SPHI</name>
<dbReference type="EMBL" id="BAAAZI010000007">
    <property type="protein sequence ID" value="GAA4139412.1"/>
    <property type="molecule type" value="Genomic_DNA"/>
</dbReference>
<evidence type="ECO:0008006" key="4">
    <source>
        <dbReference type="Google" id="ProtNLM"/>
    </source>
</evidence>
<sequence length="405" mass="46053">MFKAILSSLFLLLVFQLQAQHLVQGRVYNAKTKEAVAGATVYINNSSIGTSTDKSGAFKLSISQSSVYELVVSAMGYHGSSTQVKIPDTKSIDIAIQEKSTEIEEVVITGIVKDGWKKWGKYFTETLIGIGYNAEKTKILNPEVIRFQYEDKARILRAYAIEPIKISNDALGYEIEYDLQEFRSAFADNYIYFAGYAYFKDKGKGRSKYKNTRRDTYELSLAKFLQSAYLNTWEKEGYVVRKMVKKENETRKVAIAKLKEVTGIVVKSFQGNWNAYYASQKEILPTHVQAWRTQSREAPEIAYLMGTLTPAELFNKEPRKDKFKQLQFQDFLYIIYPSRLAKSKNKMLKAAASQVTELTLTHPNGIMVDPSGAYFPTENLLLIGYGVNYSRLAFLLPLDYVPPIK</sequence>
<accession>A0ABP7YPN1</accession>
<evidence type="ECO:0000256" key="1">
    <source>
        <dbReference type="SAM" id="SignalP"/>
    </source>
</evidence>
<feature type="chain" id="PRO_5046611364" description="Carboxypeptidase-like protein" evidence="1">
    <location>
        <begin position="20"/>
        <end position="405"/>
    </location>
</feature>
<dbReference type="Proteomes" id="UP001500101">
    <property type="component" value="Unassembled WGS sequence"/>
</dbReference>
<organism evidence="2 3">
    <name type="scientific">Sphingobacterium kyonggiense</name>
    <dbReference type="NCBI Taxonomy" id="714075"/>
    <lineage>
        <taxon>Bacteria</taxon>
        <taxon>Pseudomonadati</taxon>
        <taxon>Bacteroidota</taxon>
        <taxon>Sphingobacteriia</taxon>
        <taxon>Sphingobacteriales</taxon>
        <taxon>Sphingobacteriaceae</taxon>
        <taxon>Sphingobacterium</taxon>
    </lineage>
</organism>
<evidence type="ECO:0000313" key="3">
    <source>
        <dbReference type="Proteomes" id="UP001500101"/>
    </source>
</evidence>
<evidence type="ECO:0000313" key="2">
    <source>
        <dbReference type="EMBL" id="GAA4139412.1"/>
    </source>
</evidence>
<dbReference type="SUPFAM" id="SSF49464">
    <property type="entry name" value="Carboxypeptidase regulatory domain-like"/>
    <property type="match status" value="1"/>
</dbReference>
<dbReference type="Pfam" id="PF13715">
    <property type="entry name" value="CarbopepD_reg_2"/>
    <property type="match status" value="1"/>
</dbReference>
<proteinExistence type="predicted"/>
<keyword evidence="1" id="KW-0732">Signal</keyword>
<feature type="signal peptide" evidence="1">
    <location>
        <begin position="1"/>
        <end position="19"/>
    </location>
</feature>
<comment type="caution">
    <text evidence="2">The sequence shown here is derived from an EMBL/GenBank/DDBJ whole genome shotgun (WGS) entry which is preliminary data.</text>
</comment>
<dbReference type="Gene3D" id="2.60.40.1120">
    <property type="entry name" value="Carboxypeptidase-like, regulatory domain"/>
    <property type="match status" value="1"/>
</dbReference>